<dbReference type="InterPro" id="IPR009057">
    <property type="entry name" value="Homeodomain-like_sf"/>
</dbReference>
<evidence type="ECO:0000256" key="2">
    <source>
        <dbReference type="PROSITE-ProRule" id="PRU00335"/>
    </source>
</evidence>
<protein>
    <submittedName>
        <fullName evidence="4">TetR/AcrR family transcriptional regulator</fullName>
    </submittedName>
</protein>
<keyword evidence="5" id="KW-1185">Reference proteome</keyword>
<dbReference type="PRINTS" id="PR00455">
    <property type="entry name" value="HTHTETR"/>
</dbReference>
<proteinExistence type="predicted"/>
<evidence type="ECO:0000313" key="4">
    <source>
        <dbReference type="EMBL" id="QCT72208.1"/>
    </source>
</evidence>
<dbReference type="GO" id="GO:0003677">
    <property type="term" value="F:DNA binding"/>
    <property type="evidence" value="ECO:0007669"/>
    <property type="project" value="UniProtKB-UniRule"/>
</dbReference>
<name>A0A4P9C9B4_EUBML</name>
<dbReference type="Proteomes" id="UP000218387">
    <property type="component" value="Chromosome"/>
</dbReference>
<gene>
    <name evidence="4" type="ORF">CPZ25_013035</name>
</gene>
<feature type="DNA-binding region" description="H-T-H motif" evidence="2">
    <location>
        <begin position="30"/>
        <end position="49"/>
    </location>
</feature>
<reference evidence="4 5" key="1">
    <citation type="submission" date="2018-05" db="EMBL/GenBank/DDBJ databases">
        <title>Genome comparison of Eubacterium sp.</title>
        <authorList>
            <person name="Feng Y."/>
            <person name="Sanchez-Andrea I."/>
            <person name="Stams A.J.M."/>
            <person name="De Vos W.M."/>
        </authorList>
    </citation>
    <scope>NUCLEOTIDE SEQUENCE [LARGE SCALE GENOMIC DNA]</scope>
    <source>
        <strain evidence="4 5">YI</strain>
    </source>
</reference>
<evidence type="ECO:0000259" key="3">
    <source>
        <dbReference type="PROSITE" id="PS50977"/>
    </source>
</evidence>
<evidence type="ECO:0000256" key="1">
    <source>
        <dbReference type="ARBA" id="ARBA00023125"/>
    </source>
</evidence>
<dbReference type="Gene3D" id="1.10.357.10">
    <property type="entry name" value="Tetracycline Repressor, domain 2"/>
    <property type="match status" value="1"/>
</dbReference>
<dbReference type="InterPro" id="IPR001647">
    <property type="entry name" value="HTH_TetR"/>
</dbReference>
<sequence>MEYKKGKETKEKILSIVKQSFYEVGFKKTTMRSIADALGTNQALIYYYFDSKYELAHRIIDEHFYRASTVFKKYIDAEKDLFLFSLLLVRAVLREIYQNPRDLELYLHAYEKPYCDKSQVEYCMLACQEHGMSVDKKMAEIAVLSTTSVWSQLYFNAKLLSSPVDLDEIRDTTDILRWCYLGFSREEVTRKIKEAKQILETIPIQGIPLLGKGD</sequence>
<keyword evidence="1 2" id="KW-0238">DNA-binding</keyword>
<dbReference type="InterPro" id="IPR050624">
    <property type="entry name" value="HTH-type_Tx_Regulator"/>
</dbReference>
<evidence type="ECO:0000313" key="5">
    <source>
        <dbReference type="Proteomes" id="UP000218387"/>
    </source>
</evidence>
<dbReference type="AlphaFoldDB" id="A0A4P9C9B4"/>
<dbReference type="PANTHER" id="PTHR43479">
    <property type="entry name" value="ACREF/ENVCD OPERON REPRESSOR-RELATED"/>
    <property type="match status" value="1"/>
</dbReference>
<dbReference type="PANTHER" id="PTHR43479:SF11">
    <property type="entry name" value="ACREF_ENVCD OPERON REPRESSOR-RELATED"/>
    <property type="match status" value="1"/>
</dbReference>
<dbReference type="SUPFAM" id="SSF46689">
    <property type="entry name" value="Homeodomain-like"/>
    <property type="match status" value="1"/>
</dbReference>
<organism evidence="4 5">
    <name type="scientific">Eubacterium maltosivorans</name>
    <dbReference type="NCBI Taxonomy" id="2041044"/>
    <lineage>
        <taxon>Bacteria</taxon>
        <taxon>Bacillati</taxon>
        <taxon>Bacillota</taxon>
        <taxon>Clostridia</taxon>
        <taxon>Eubacteriales</taxon>
        <taxon>Eubacteriaceae</taxon>
        <taxon>Eubacterium</taxon>
    </lineage>
</organism>
<feature type="domain" description="HTH tetR-type" evidence="3">
    <location>
        <begin position="7"/>
        <end position="67"/>
    </location>
</feature>
<dbReference type="PROSITE" id="PS50977">
    <property type="entry name" value="HTH_TETR_2"/>
    <property type="match status" value="1"/>
</dbReference>
<dbReference type="Pfam" id="PF00440">
    <property type="entry name" value="TetR_N"/>
    <property type="match status" value="1"/>
</dbReference>
<dbReference type="KEGG" id="emt:CPZ25_013035"/>
<dbReference type="RefSeq" id="WP_096918788.1">
    <property type="nucleotide sequence ID" value="NZ_CABJDW020000006.1"/>
</dbReference>
<accession>A0A4P9C9B4</accession>
<dbReference type="EMBL" id="CP029487">
    <property type="protein sequence ID" value="QCT72208.1"/>
    <property type="molecule type" value="Genomic_DNA"/>
</dbReference>